<dbReference type="RefSeq" id="WP_354618308.1">
    <property type="nucleotide sequence ID" value="NZ_JBEWYP010000004.1"/>
</dbReference>
<accession>A0ABV2TYG3</accession>
<evidence type="ECO:0000313" key="4">
    <source>
        <dbReference type="Proteomes" id="UP001549773"/>
    </source>
</evidence>
<keyword evidence="3" id="KW-0449">Lipoprotein</keyword>
<protein>
    <submittedName>
        <fullName evidence="3">ChaN family lipoprotein</fullName>
    </submittedName>
</protein>
<comment type="caution">
    <text evidence="3">The sequence shown here is derived from an EMBL/GenBank/DDBJ whole genome shotgun (WGS) entry which is preliminary data.</text>
</comment>
<keyword evidence="1" id="KW-0732">Signal</keyword>
<feature type="chain" id="PRO_5046986779" evidence="1">
    <location>
        <begin position="20"/>
        <end position="284"/>
    </location>
</feature>
<dbReference type="Proteomes" id="UP001549773">
    <property type="component" value="Unassembled WGS sequence"/>
</dbReference>
<dbReference type="CDD" id="cd14727">
    <property type="entry name" value="ChanN-like"/>
    <property type="match status" value="1"/>
</dbReference>
<name>A0ABV2TYG3_9FLAO</name>
<feature type="signal peptide" evidence="1">
    <location>
        <begin position="1"/>
        <end position="19"/>
    </location>
</feature>
<dbReference type="Pfam" id="PF04187">
    <property type="entry name" value="Cofac_haem_bdg"/>
    <property type="match status" value="1"/>
</dbReference>
<evidence type="ECO:0000313" key="3">
    <source>
        <dbReference type="EMBL" id="MET7029490.1"/>
    </source>
</evidence>
<dbReference type="EMBL" id="JBEWYP010000004">
    <property type="protein sequence ID" value="MET7029490.1"/>
    <property type="molecule type" value="Genomic_DNA"/>
</dbReference>
<evidence type="ECO:0000259" key="2">
    <source>
        <dbReference type="Pfam" id="PF04187"/>
    </source>
</evidence>
<dbReference type="InterPro" id="IPR007314">
    <property type="entry name" value="Cofac_haem-bd_dom"/>
</dbReference>
<feature type="domain" description="Haem-binding uptake Tiki superfamily ChaN" evidence="2">
    <location>
        <begin position="40"/>
        <end position="239"/>
    </location>
</feature>
<organism evidence="3 4">
    <name type="scientific">Sediminicola luteus</name>
    <dbReference type="NCBI Taxonomy" id="319238"/>
    <lineage>
        <taxon>Bacteria</taxon>
        <taxon>Pseudomonadati</taxon>
        <taxon>Bacteroidota</taxon>
        <taxon>Flavobacteriia</taxon>
        <taxon>Flavobacteriales</taxon>
        <taxon>Flavobacteriaceae</taxon>
        <taxon>Sediminicola</taxon>
    </lineage>
</organism>
<evidence type="ECO:0000256" key="1">
    <source>
        <dbReference type="SAM" id="SignalP"/>
    </source>
</evidence>
<reference evidence="3 4" key="1">
    <citation type="submission" date="2024-07" db="EMBL/GenBank/DDBJ databases">
        <title>The genome sequence of type strain Sediminicola luteus GDMCC 1.2596T.</title>
        <authorList>
            <person name="Liu Y."/>
        </authorList>
    </citation>
    <scope>NUCLEOTIDE SEQUENCE [LARGE SCALE GENOMIC DNA]</scope>
    <source>
        <strain evidence="3 4">GDMCC 1.2596</strain>
    </source>
</reference>
<dbReference type="Gene3D" id="3.40.50.11550">
    <property type="match status" value="1"/>
</dbReference>
<keyword evidence="4" id="KW-1185">Reference proteome</keyword>
<proteinExistence type="predicted"/>
<dbReference type="SUPFAM" id="SSF159501">
    <property type="entry name" value="EreA/ChaN-like"/>
    <property type="match status" value="1"/>
</dbReference>
<sequence>MKKILFTLLFLFVFTTTLAQHKPAYTIYNSKGKKVSYAKMVKELSSKDIILFGELHNNAIAHWLQYEIASELANSKPLILGAEMFETDNQEPLNNYLKGSIDQKAFDTLARLWPNYKTDYAPLVNFAKERSLPFIATNIPRRFASMVYKKGFEVLDTLAPHEKAWIAPLPIPFVPELPGYQNILSMMGDHGTPELVMAQAIKDATMAHFILKNYNTGTRLLHFNGAYHSNNYEGILWYLKQSAPTYLYASISTVSQESIDKLLPEHKGLADFIICVDSHMTNTY</sequence>
<gene>
    <name evidence="3" type="ORF">ABXZ32_08785</name>
</gene>